<dbReference type="Pfam" id="PF00280">
    <property type="entry name" value="potato_inhibit"/>
    <property type="match status" value="1"/>
</dbReference>
<protein>
    <submittedName>
        <fullName evidence="4">Uncharacterized protein</fullName>
    </submittedName>
</protein>
<dbReference type="GO" id="GO:0004867">
    <property type="term" value="F:serine-type endopeptidase inhibitor activity"/>
    <property type="evidence" value="ECO:0007669"/>
    <property type="project" value="UniProtKB-KW"/>
</dbReference>
<evidence type="ECO:0000313" key="4">
    <source>
        <dbReference type="EMBL" id="RZC51088.1"/>
    </source>
</evidence>
<reference evidence="4 5" key="1">
    <citation type="journal article" date="2018" name="Science">
        <title>The opium poppy genome and morphinan production.</title>
        <authorList>
            <person name="Guo L."/>
            <person name="Winzer T."/>
            <person name="Yang X."/>
            <person name="Li Y."/>
            <person name="Ning Z."/>
            <person name="He Z."/>
            <person name="Teodor R."/>
            <person name="Lu Y."/>
            <person name="Bowser T.A."/>
            <person name="Graham I.A."/>
            <person name="Ye K."/>
        </authorList>
    </citation>
    <scope>NUCLEOTIDE SEQUENCE [LARGE SCALE GENOMIC DNA]</scope>
    <source>
        <strain evidence="5">cv. HN1</strain>
        <tissue evidence="4">Leaves</tissue>
    </source>
</reference>
<dbReference type="PANTHER" id="PTHR33091:SF73">
    <property type="entry name" value="INHIBITOR OF TRYPSIN AND HAGEMAN FACTOR-LIKE"/>
    <property type="match status" value="1"/>
</dbReference>
<dbReference type="AlphaFoldDB" id="A0A4Y7IUD1"/>
<dbReference type="PROSITE" id="PS00285">
    <property type="entry name" value="POTATO_INHIBITOR"/>
    <property type="match status" value="1"/>
</dbReference>
<evidence type="ECO:0000256" key="2">
    <source>
        <dbReference type="ARBA" id="ARBA00022690"/>
    </source>
</evidence>
<sequence>MSLQCEGKSSWPELVGSSGESAAEIIERENTTVNAILVPKGSFVTADIRGVNNTRKYSASLYPPSRLYPK</sequence>
<dbReference type="GO" id="GO:0009611">
    <property type="term" value="P:response to wounding"/>
    <property type="evidence" value="ECO:0007669"/>
    <property type="project" value="InterPro"/>
</dbReference>
<keyword evidence="3" id="KW-0722">Serine protease inhibitor</keyword>
<keyword evidence="2" id="KW-0646">Protease inhibitor</keyword>
<organism evidence="4 5">
    <name type="scientific">Papaver somniferum</name>
    <name type="common">Opium poppy</name>
    <dbReference type="NCBI Taxonomy" id="3469"/>
    <lineage>
        <taxon>Eukaryota</taxon>
        <taxon>Viridiplantae</taxon>
        <taxon>Streptophyta</taxon>
        <taxon>Embryophyta</taxon>
        <taxon>Tracheophyta</taxon>
        <taxon>Spermatophyta</taxon>
        <taxon>Magnoliopsida</taxon>
        <taxon>Ranunculales</taxon>
        <taxon>Papaveraceae</taxon>
        <taxon>Papaveroideae</taxon>
        <taxon>Papaver</taxon>
    </lineage>
</organism>
<proteinExistence type="inferred from homology"/>
<dbReference type="Gramene" id="RZC51088">
    <property type="protein sequence ID" value="RZC51088"/>
    <property type="gene ID" value="C5167_019515"/>
</dbReference>
<dbReference type="EMBL" id="CM010716">
    <property type="protein sequence ID" value="RZC51088.1"/>
    <property type="molecule type" value="Genomic_DNA"/>
</dbReference>
<evidence type="ECO:0000256" key="3">
    <source>
        <dbReference type="ARBA" id="ARBA00022900"/>
    </source>
</evidence>
<dbReference type="InterPro" id="IPR000864">
    <property type="entry name" value="Prot_inh_pot1"/>
</dbReference>
<dbReference type="SUPFAM" id="SSF54654">
    <property type="entry name" value="CI-2 family of serine protease inhibitors"/>
    <property type="match status" value="1"/>
</dbReference>
<dbReference type="InterPro" id="IPR036354">
    <property type="entry name" value="Prot_inh_pot1_sf"/>
</dbReference>
<dbReference type="PANTHER" id="PTHR33091">
    <property type="entry name" value="PROTEIN, PUTATIVE, EXPRESSED-RELATED"/>
    <property type="match status" value="1"/>
</dbReference>
<dbReference type="Gene3D" id="3.30.10.10">
    <property type="entry name" value="Trypsin Inhibitor V, subunit A"/>
    <property type="match status" value="1"/>
</dbReference>
<gene>
    <name evidence="4" type="ORF">C5167_019515</name>
</gene>
<dbReference type="STRING" id="3469.A0A4Y7IUD1"/>
<evidence type="ECO:0000256" key="1">
    <source>
        <dbReference type="ARBA" id="ARBA00008210"/>
    </source>
</evidence>
<comment type="similarity">
    <text evidence="1">Belongs to the protease inhibitor I13 (potato type I serine protease inhibitor) family.</text>
</comment>
<name>A0A4Y7IUD1_PAPSO</name>
<dbReference type="Proteomes" id="UP000316621">
    <property type="component" value="Chromosome 2"/>
</dbReference>
<keyword evidence="5" id="KW-1185">Reference proteome</keyword>
<accession>A0A4Y7IUD1</accession>
<evidence type="ECO:0000313" key="5">
    <source>
        <dbReference type="Proteomes" id="UP000316621"/>
    </source>
</evidence>